<keyword evidence="3" id="KW-1185">Reference proteome</keyword>
<dbReference type="SUPFAM" id="SSF56281">
    <property type="entry name" value="Metallo-hydrolase/oxidoreductase"/>
    <property type="match status" value="1"/>
</dbReference>
<organism evidence="2 3">
    <name type="scientific">Neohortaea acidophila</name>
    <dbReference type="NCBI Taxonomy" id="245834"/>
    <lineage>
        <taxon>Eukaryota</taxon>
        <taxon>Fungi</taxon>
        <taxon>Dikarya</taxon>
        <taxon>Ascomycota</taxon>
        <taxon>Pezizomycotina</taxon>
        <taxon>Dothideomycetes</taxon>
        <taxon>Dothideomycetidae</taxon>
        <taxon>Mycosphaerellales</taxon>
        <taxon>Teratosphaeriaceae</taxon>
        <taxon>Neohortaea</taxon>
    </lineage>
</organism>
<dbReference type="GO" id="GO:0016740">
    <property type="term" value="F:transferase activity"/>
    <property type="evidence" value="ECO:0007669"/>
    <property type="project" value="TreeGrafter"/>
</dbReference>
<dbReference type="Gene3D" id="3.60.15.10">
    <property type="entry name" value="Ribonuclease Z/Hydroxyacylglutathione hydrolase-like"/>
    <property type="match status" value="1"/>
</dbReference>
<dbReference type="InterPro" id="IPR036866">
    <property type="entry name" value="RibonucZ/Hydroxyglut_hydro"/>
</dbReference>
<gene>
    <name evidence="2" type="ORF">BDY17DRAFT_326904</name>
</gene>
<accession>A0A6A6PIQ5</accession>
<reference evidence="2" key="1">
    <citation type="journal article" date="2020" name="Stud. Mycol.">
        <title>101 Dothideomycetes genomes: a test case for predicting lifestyles and emergence of pathogens.</title>
        <authorList>
            <person name="Haridas S."/>
            <person name="Albert R."/>
            <person name="Binder M."/>
            <person name="Bloem J."/>
            <person name="Labutti K."/>
            <person name="Salamov A."/>
            <person name="Andreopoulos B."/>
            <person name="Baker S."/>
            <person name="Barry K."/>
            <person name="Bills G."/>
            <person name="Bluhm B."/>
            <person name="Cannon C."/>
            <person name="Castanera R."/>
            <person name="Culley D."/>
            <person name="Daum C."/>
            <person name="Ezra D."/>
            <person name="Gonzalez J."/>
            <person name="Henrissat B."/>
            <person name="Kuo A."/>
            <person name="Liang C."/>
            <person name="Lipzen A."/>
            <person name="Lutzoni F."/>
            <person name="Magnuson J."/>
            <person name="Mondo S."/>
            <person name="Nolan M."/>
            <person name="Ohm R."/>
            <person name="Pangilinan J."/>
            <person name="Park H.-J."/>
            <person name="Ramirez L."/>
            <person name="Alfaro M."/>
            <person name="Sun H."/>
            <person name="Tritt A."/>
            <person name="Yoshinaga Y."/>
            <person name="Zwiers L.-H."/>
            <person name="Turgeon B."/>
            <person name="Goodwin S."/>
            <person name="Spatafora J."/>
            <person name="Crous P."/>
            <person name="Grigoriev I."/>
        </authorList>
    </citation>
    <scope>NUCLEOTIDE SEQUENCE</scope>
    <source>
        <strain evidence="2">CBS 113389</strain>
    </source>
</reference>
<dbReference type="EMBL" id="MU001640">
    <property type="protein sequence ID" value="KAF2479899.1"/>
    <property type="molecule type" value="Genomic_DNA"/>
</dbReference>
<dbReference type="Proteomes" id="UP000799767">
    <property type="component" value="Unassembled WGS sequence"/>
</dbReference>
<dbReference type="PANTHER" id="PTHR13754">
    <property type="entry name" value="METALLO-BETA-LACTAMASE SUPERFAMILY PROTEIN"/>
    <property type="match status" value="1"/>
</dbReference>
<protein>
    <submittedName>
        <fullName evidence="2">Beta-lactamase-like protein</fullName>
    </submittedName>
</protein>
<dbReference type="InterPro" id="IPR052926">
    <property type="entry name" value="Metallo-beta-lactamase_dom"/>
</dbReference>
<dbReference type="RefSeq" id="XP_033586469.1">
    <property type="nucleotide sequence ID" value="XM_033737588.1"/>
</dbReference>
<evidence type="ECO:0000313" key="2">
    <source>
        <dbReference type="EMBL" id="KAF2479899.1"/>
    </source>
</evidence>
<feature type="domain" description="Metallo-beta-lactamase" evidence="1">
    <location>
        <begin position="77"/>
        <end position="166"/>
    </location>
</feature>
<dbReference type="OrthoDB" id="1470350at2759"/>
<dbReference type="InterPro" id="IPR041712">
    <property type="entry name" value="DHPS-like_MBL-fold"/>
</dbReference>
<name>A0A6A6PIQ5_9PEZI</name>
<dbReference type="Pfam" id="PF00753">
    <property type="entry name" value="Lactamase_B"/>
    <property type="match status" value="1"/>
</dbReference>
<proteinExistence type="predicted"/>
<evidence type="ECO:0000259" key="1">
    <source>
        <dbReference type="Pfam" id="PF00753"/>
    </source>
</evidence>
<dbReference type="InterPro" id="IPR001279">
    <property type="entry name" value="Metallo-B-lactamas"/>
</dbReference>
<dbReference type="GeneID" id="54478590"/>
<dbReference type="AlphaFoldDB" id="A0A6A6PIQ5"/>
<dbReference type="CDD" id="cd07713">
    <property type="entry name" value="DHPS-like_MBL-fold"/>
    <property type="match status" value="1"/>
</dbReference>
<sequence>MSNLIELDSLSILAIIDNELDPITPSQNAAVQQTRNLKTIGLNGPTASNPDRHVLRMDNICCSAHGLSLMITGVKDGKEHTILFDTGPEESAWERNATRLRADIAKIEAIQLSHWHRDHSGGMLRVLRMIDEARRNGDSTHATLPAVRVDLHPARPDLRGMQPSDASIISFEPDPTFREVEEAGGLVHKSDQSHTVLDDYFLISGEIPRVMPYEKGLRAGVRYDEAVGKWQTDTTITDERFLMCKLKDRGIVVFTGCSHGGVVNCSRHAIDLGKGTPLYAVMGGFHLADAEDKQIEDTAQDLKALGISVLLPGHCTGWRSKFELHRVFPAKSLVPSFVGGQYVL</sequence>
<evidence type="ECO:0000313" key="3">
    <source>
        <dbReference type="Proteomes" id="UP000799767"/>
    </source>
</evidence>
<dbReference type="PANTHER" id="PTHR13754:SF13">
    <property type="entry name" value="METALLO-BETA-LACTAMASE SUPERFAMILY PROTEIN (AFU_ORTHOLOGUE AFUA_3G07630)"/>
    <property type="match status" value="1"/>
</dbReference>